<keyword evidence="1" id="KW-0805">Transcription regulation</keyword>
<sequence>MEAAVRALRELAPADLLSAIGSRELARRAEVSSTSLFYHFGSMEAFADEVVGRVFDPDKLPKERTHALIGRVRAGVVPLPDLLELHRQELGRLSGDPELRVRLGLWALGGAAVDDVYAAYLTELDRLLAALVGPVFEGWGRELRSPYDMATFVATQGALLTGSAIRHVVDPRVSRPEVFARAAGSLSVVAVGPVGDRREVDDRLAEVNYYADRAAVVAPTADGRRERTRARILQAASAPFAERGYDGVTLAQVARAAGVSVSTLAQHFPTKAALAAAVFRHAVAGHLAGLTTDPTTPADDRLADVVGEIARAAGTYVGVAAPYLAEATAHDPRHEGDPVVTAVRALVEELAAADRLRTSLAAGAVADLLVVTTVSQVVAAPSQDLVRLAHDVVGLVVEPSEV</sequence>
<dbReference type="PRINTS" id="PR00455">
    <property type="entry name" value="HTHTETR"/>
</dbReference>
<keyword evidence="7" id="KW-1185">Reference proteome</keyword>
<evidence type="ECO:0000259" key="5">
    <source>
        <dbReference type="PROSITE" id="PS50977"/>
    </source>
</evidence>
<name>A0A1G6TKR5_9ACTN</name>
<dbReference type="PROSITE" id="PS50977">
    <property type="entry name" value="HTH_TETR_2"/>
    <property type="match status" value="2"/>
</dbReference>
<feature type="DNA-binding region" description="H-T-H motif" evidence="4">
    <location>
        <begin position="249"/>
        <end position="268"/>
    </location>
</feature>
<protein>
    <submittedName>
        <fullName evidence="6">DNA-binding transcriptional regulator, AcrR family</fullName>
    </submittedName>
</protein>
<keyword evidence="2 4" id="KW-0238">DNA-binding</keyword>
<evidence type="ECO:0000256" key="4">
    <source>
        <dbReference type="PROSITE-ProRule" id="PRU00335"/>
    </source>
</evidence>
<feature type="domain" description="HTH tetR-type" evidence="5">
    <location>
        <begin position="1"/>
        <end position="58"/>
    </location>
</feature>
<dbReference type="STRING" id="1045774.SAMN05421872_107115"/>
<dbReference type="InterPro" id="IPR009057">
    <property type="entry name" value="Homeodomain-like_sf"/>
</dbReference>
<evidence type="ECO:0000256" key="1">
    <source>
        <dbReference type="ARBA" id="ARBA00023015"/>
    </source>
</evidence>
<evidence type="ECO:0000256" key="2">
    <source>
        <dbReference type="ARBA" id="ARBA00023125"/>
    </source>
</evidence>
<dbReference type="AlphaFoldDB" id="A0A1G6TKR5"/>
<dbReference type="PANTHER" id="PTHR30055:SF234">
    <property type="entry name" value="HTH-TYPE TRANSCRIPTIONAL REGULATOR BETI"/>
    <property type="match status" value="1"/>
</dbReference>
<keyword evidence="3" id="KW-0804">Transcription</keyword>
<evidence type="ECO:0000313" key="7">
    <source>
        <dbReference type="Proteomes" id="UP000199034"/>
    </source>
</evidence>
<dbReference type="Proteomes" id="UP000199034">
    <property type="component" value="Unassembled WGS sequence"/>
</dbReference>
<evidence type="ECO:0000256" key="3">
    <source>
        <dbReference type="ARBA" id="ARBA00023163"/>
    </source>
</evidence>
<dbReference type="Gene3D" id="1.10.357.10">
    <property type="entry name" value="Tetracycline Repressor, domain 2"/>
    <property type="match status" value="2"/>
</dbReference>
<dbReference type="SUPFAM" id="SSF46689">
    <property type="entry name" value="Homeodomain-like"/>
    <property type="match status" value="2"/>
</dbReference>
<proteinExistence type="predicted"/>
<dbReference type="Pfam" id="PF00440">
    <property type="entry name" value="TetR_N"/>
    <property type="match status" value="2"/>
</dbReference>
<gene>
    <name evidence="6" type="ORF">SAMN05421872_107115</name>
</gene>
<feature type="domain" description="HTH tetR-type" evidence="5">
    <location>
        <begin position="226"/>
        <end position="286"/>
    </location>
</feature>
<dbReference type="GO" id="GO:0003700">
    <property type="term" value="F:DNA-binding transcription factor activity"/>
    <property type="evidence" value="ECO:0007669"/>
    <property type="project" value="TreeGrafter"/>
</dbReference>
<feature type="DNA-binding region" description="H-T-H motif" evidence="4">
    <location>
        <begin position="21"/>
        <end position="40"/>
    </location>
</feature>
<dbReference type="InterPro" id="IPR001647">
    <property type="entry name" value="HTH_TetR"/>
</dbReference>
<dbReference type="InterPro" id="IPR050109">
    <property type="entry name" value="HTH-type_TetR-like_transc_reg"/>
</dbReference>
<organism evidence="6 7">
    <name type="scientific">Nocardioides lianchengensis</name>
    <dbReference type="NCBI Taxonomy" id="1045774"/>
    <lineage>
        <taxon>Bacteria</taxon>
        <taxon>Bacillati</taxon>
        <taxon>Actinomycetota</taxon>
        <taxon>Actinomycetes</taxon>
        <taxon>Propionibacteriales</taxon>
        <taxon>Nocardioidaceae</taxon>
        <taxon>Nocardioides</taxon>
    </lineage>
</organism>
<dbReference type="GO" id="GO:0000976">
    <property type="term" value="F:transcription cis-regulatory region binding"/>
    <property type="evidence" value="ECO:0007669"/>
    <property type="project" value="TreeGrafter"/>
</dbReference>
<dbReference type="PANTHER" id="PTHR30055">
    <property type="entry name" value="HTH-TYPE TRANSCRIPTIONAL REGULATOR RUTR"/>
    <property type="match status" value="1"/>
</dbReference>
<dbReference type="EMBL" id="FMZM01000007">
    <property type="protein sequence ID" value="SDD29772.1"/>
    <property type="molecule type" value="Genomic_DNA"/>
</dbReference>
<accession>A0A1G6TKR5</accession>
<evidence type="ECO:0000313" key="6">
    <source>
        <dbReference type="EMBL" id="SDD29772.1"/>
    </source>
</evidence>
<reference evidence="6 7" key="1">
    <citation type="submission" date="2016-10" db="EMBL/GenBank/DDBJ databases">
        <authorList>
            <person name="de Groot N.N."/>
        </authorList>
    </citation>
    <scope>NUCLEOTIDE SEQUENCE [LARGE SCALE GENOMIC DNA]</scope>
    <source>
        <strain evidence="6 7">CGMCC 4.6858</strain>
    </source>
</reference>